<organism evidence="2 3">
    <name type="scientific">Trichoderma asperellum (strain ATCC 204424 / CBS 433.97 / NBRC 101777)</name>
    <dbReference type="NCBI Taxonomy" id="1042311"/>
    <lineage>
        <taxon>Eukaryota</taxon>
        <taxon>Fungi</taxon>
        <taxon>Dikarya</taxon>
        <taxon>Ascomycota</taxon>
        <taxon>Pezizomycotina</taxon>
        <taxon>Sordariomycetes</taxon>
        <taxon>Hypocreomycetidae</taxon>
        <taxon>Hypocreales</taxon>
        <taxon>Hypocreaceae</taxon>
        <taxon>Trichoderma</taxon>
    </lineage>
</organism>
<gene>
    <name evidence="2" type="ORF">M441DRAFT_306860</name>
</gene>
<dbReference type="Proteomes" id="UP000240493">
    <property type="component" value="Unassembled WGS sequence"/>
</dbReference>
<reference evidence="2 3" key="1">
    <citation type="submission" date="2016-07" db="EMBL/GenBank/DDBJ databases">
        <title>Multiple horizontal gene transfer events from other fungi enriched the ability of initially mycotrophic Trichoderma (Ascomycota) to feed on dead plant biomass.</title>
        <authorList>
            <consortium name="DOE Joint Genome Institute"/>
            <person name="Aerts A."/>
            <person name="Atanasova L."/>
            <person name="Chenthamara K."/>
            <person name="Zhang J."/>
            <person name="Grujic M."/>
            <person name="Henrissat B."/>
            <person name="Kuo A."/>
            <person name="Salamov A."/>
            <person name="Lipzen A."/>
            <person name="Labutti K."/>
            <person name="Barry K."/>
            <person name="Miao Y."/>
            <person name="Rahimi M.J."/>
            <person name="Shen Q."/>
            <person name="Grigoriev I.V."/>
            <person name="Kubicek C.P."/>
            <person name="Druzhinina I.S."/>
        </authorList>
    </citation>
    <scope>NUCLEOTIDE SEQUENCE [LARGE SCALE GENOMIC DNA]</scope>
    <source>
        <strain evidence="2 3">CBS 433.97</strain>
    </source>
</reference>
<protein>
    <submittedName>
        <fullName evidence="2">Uncharacterized protein</fullName>
    </submittedName>
</protein>
<keyword evidence="1" id="KW-1133">Transmembrane helix</keyword>
<keyword evidence="1" id="KW-0812">Transmembrane</keyword>
<evidence type="ECO:0000313" key="3">
    <source>
        <dbReference type="Proteomes" id="UP000240493"/>
    </source>
</evidence>
<dbReference type="EMBL" id="KZ679257">
    <property type="protein sequence ID" value="PTB45124.1"/>
    <property type="molecule type" value="Genomic_DNA"/>
</dbReference>
<feature type="transmembrane region" description="Helical" evidence="1">
    <location>
        <begin position="39"/>
        <end position="57"/>
    </location>
</feature>
<evidence type="ECO:0000256" key="1">
    <source>
        <dbReference type="SAM" id="Phobius"/>
    </source>
</evidence>
<dbReference type="AlphaFoldDB" id="A0A2T3ZJY9"/>
<keyword evidence="3" id="KW-1185">Reference proteome</keyword>
<evidence type="ECO:0000313" key="2">
    <source>
        <dbReference type="EMBL" id="PTB45124.1"/>
    </source>
</evidence>
<sequence length="122" mass="13449">MGLYLYIFRVRKNGRAVASVGDSGNGGKKKKQVMLPVQIVYAICVVLLPLYAVQVAIHDTFEYMFCPLYVCPIRSMEICIFGRQACRSAYNTTGQSAATGGVHNACGKRAYVRAVCTTMYMC</sequence>
<name>A0A2T3ZJY9_TRIA4</name>
<accession>A0A2T3ZJY9</accession>
<keyword evidence="1" id="KW-0472">Membrane</keyword>
<proteinExistence type="predicted"/>